<gene>
    <name evidence="1" type="ORF">NA56DRAFT_152644</name>
</gene>
<dbReference type="OrthoDB" id="5231758at2759"/>
<name>A0A2J6QNW9_9HELO</name>
<dbReference type="EMBL" id="KZ613465">
    <property type="protein sequence ID" value="PMD27960.1"/>
    <property type="molecule type" value="Genomic_DNA"/>
</dbReference>
<keyword evidence="2" id="KW-1185">Reference proteome</keyword>
<accession>A0A2J6QNW9</accession>
<evidence type="ECO:0000313" key="2">
    <source>
        <dbReference type="Proteomes" id="UP000235672"/>
    </source>
</evidence>
<sequence length="214" mass="22936">MTLDVTIRKLEDIPNAIEQFIKDQVVDYLKNYLLGPILQTLEKAKELANKAMAEMTDFFNMVGSDIVAVMTDLGHDIANIADALANSLGYTIDEVAGALFDFGHDINEIGNIIGDVFNAAPQEVLSALTSAGVTIEHAVDAVFDEAGAELSKDFNLVGNSVAGFALDATSTIEHFLTGDVAQFVDNTISEAGQFFEGVGQDIENFFTGGDCEIM</sequence>
<protein>
    <submittedName>
        <fullName evidence="1">Uncharacterized protein</fullName>
    </submittedName>
</protein>
<evidence type="ECO:0000313" key="1">
    <source>
        <dbReference type="EMBL" id="PMD27960.1"/>
    </source>
</evidence>
<dbReference type="Proteomes" id="UP000235672">
    <property type="component" value="Unassembled WGS sequence"/>
</dbReference>
<organism evidence="1 2">
    <name type="scientific">Hyaloscypha hepaticicola</name>
    <dbReference type="NCBI Taxonomy" id="2082293"/>
    <lineage>
        <taxon>Eukaryota</taxon>
        <taxon>Fungi</taxon>
        <taxon>Dikarya</taxon>
        <taxon>Ascomycota</taxon>
        <taxon>Pezizomycotina</taxon>
        <taxon>Leotiomycetes</taxon>
        <taxon>Helotiales</taxon>
        <taxon>Hyaloscyphaceae</taxon>
        <taxon>Hyaloscypha</taxon>
    </lineage>
</organism>
<proteinExistence type="predicted"/>
<reference evidence="1 2" key="1">
    <citation type="submission" date="2016-05" db="EMBL/GenBank/DDBJ databases">
        <title>A degradative enzymes factory behind the ericoid mycorrhizal symbiosis.</title>
        <authorList>
            <consortium name="DOE Joint Genome Institute"/>
            <person name="Martino E."/>
            <person name="Morin E."/>
            <person name="Grelet G."/>
            <person name="Kuo A."/>
            <person name="Kohler A."/>
            <person name="Daghino S."/>
            <person name="Barry K."/>
            <person name="Choi C."/>
            <person name="Cichocki N."/>
            <person name="Clum A."/>
            <person name="Copeland A."/>
            <person name="Hainaut M."/>
            <person name="Haridas S."/>
            <person name="Labutti K."/>
            <person name="Lindquist E."/>
            <person name="Lipzen A."/>
            <person name="Khouja H.-R."/>
            <person name="Murat C."/>
            <person name="Ohm R."/>
            <person name="Olson A."/>
            <person name="Spatafora J."/>
            <person name="Veneault-Fourrey C."/>
            <person name="Henrissat B."/>
            <person name="Grigoriev I."/>
            <person name="Martin F."/>
            <person name="Perotto S."/>
        </authorList>
    </citation>
    <scope>NUCLEOTIDE SEQUENCE [LARGE SCALE GENOMIC DNA]</scope>
    <source>
        <strain evidence="1 2">UAMH 7357</strain>
    </source>
</reference>
<dbReference type="AlphaFoldDB" id="A0A2J6QNW9"/>